<dbReference type="PaxDb" id="8022-A0A060Z1S2"/>
<organism evidence="2 3">
    <name type="scientific">Oncorhynchus mykiss</name>
    <name type="common">Rainbow trout</name>
    <name type="synonym">Salmo gairdneri</name>
    <dbReference type="NCBI Taxonomy" id="8022"/>
    <lineage>
        <taxon>Eukaryota</taxon>
        <taxon>Metazoa</taxon>
        <taxon>Chordata</taxon>
        <taxon>Craniata</taxon>
        <taxon>Vertebrata</taxon>
        <taxon>Euteleostomi</taxon>
        <taxon>Actinopterygii</taxon>
        <taxon>Neopterygii</taxon>
        <taxon>Teleostei</taxon>
        <taxon>Protacanthopterygii</taxon>
        <taxon>Salmoniformes</taxon>
        <taxon>Salmonidae</taxon>
        <taxon>Salmoninae</taxon>
        <taxon>Oncorhynchus</taxon>
    </lineage>
</organism>
<dbReference type="Gene3D" id="3.30.420.10">
    <property type="entry name" value="Ribonuclease H-like superfamily/Ribonuclease H"/>
    <property type="match status" value="1"/>
</dbReference>
<reference evidence="2" key="2">
    <citation type="submission" date="2014-03" db="EMBL/GenBank/DDBJ databases">
        <authorList>
            <person name="Genoscope - CEA"/>
        </authorList>
    </citation>
    <scope>NUCLEOTIDE SEQUENCE</scope>
</reference>
<dbReference type="Pfam" id="PF13358">
    <property type="entry name" value="DDE_3"/>
    <property type="match status" value="1"/>
</dbReference>
<evidence type="ECO:0000313" key="2">
    <source>
        <dbReference type="EMBL" id="CDQ97792.1"/>
    </source>
</evidence>
<dbReference type="EMBL" id="FR933083">
    <property type="protein sequence ID" value="CDQ97792.1"/>
    <property type="molecule type" value="Genomic_DNA"/>
</dbReference>
<proteinExistence type="predicted"/>
<name>A0A060Z1S2_ONCMY</name>
<dbReference type="PANTHER" id="PTHR23022:SF135">
    <property type="entry name" value="SI:DKEY-77F5.3"/>
    <property type="match status" value="1"/>
</dbReference>
<evidence type="ECO:0000259" key="1">
    <source>
        <dbReference type="Pfam" id="PF13358"/>
    </source>
</evidence>
<gene>
    <name evidence="2" type="ORF">GSONMT00040475001</name>
</gene>
<reference evidence="2" key="1">
    <citation type="journal article" date="2014" name="Nat. Commun.">
        <title>The rainbow trout genome provides novel insights into evolution after whole-genome duplication in vertebrates.</title>
        <authorList>
            <person name="Berthelot C."/>
            <person name="Brunet F."/>
            <person name="Chalopin D."/>
            <person name="Juanchich A."/>
            <person name="Bernard M."/>
            <person name="Noel B."/>
            <person name="Bento P."/>
            <person name="Da Silva C."/>
            <person name="Labadie K."/>
            <person name="Alberti A."/>
            <person name="Aury J.M."/>
            <person name="Louis A."/>
            <person name="Dehais P."/>
            <person name="Bardou P."/>
            <person name="Montfort J."/>
            <person name="Klopp C."/>
            <person name="Cabau C."/>
            <person name="Gaspin C."/>
            <person name="Thorgaard G.H."/>
            <person name="Boussaha M."/>
            <person name="Quillet E."/>
            <person name="Guyomard R."/>
            <person name="Galiana D."/>
            <person name="Bobe J."/>
            <person name="Volff J.N."/>
            <person name="Genet C."/>
            <person name="Wincker P."/>
            <person name="Jaillon O."/>
            <person name="Roest Crollius H."/>
            <person name="Guiguen Y."/>
        </authorList>
    </citation>
    <scope>NUCLEOTIDE SEQUENCE [LARGE SCALE GENOMIC DNA]</scope>
</reference>
<dbReference type="InterPro" id="IPR052338">
    <property type="entry name" value="Transposase_5"/>
</dbReference>
<dbReference type="InterPro" id="IPR038717">
    <property type="entry name" value="Tc1-like_DDE_dom"/>
</dbReference>
<dbReference type="GO" id="GO:0003676">
    <property type="term" value="F:nucleic acid binding"/>
    <property type="evidence" value="ECO:0007669"/>
    <property type="project" value="InterPro"/>
</dbReference>
<evidence type="ECO:0000313" key="3">
    <source>
        <dbReference type="Proteomes" id="UP000193380"/>
    </source>
</evidence>
<sequence>MPGERYLPQCIVPTVKFGGGGIMFWGCFSWFGLGSLDPVKGNLNATAYNDILDDSLLPTLWQQFGEGPFLFQHDNVPVYKVRSIQKWFVEDGVEELNWPAQSPDLNSIEHLWDELESRLQARPNSPTSVSDLTNAPVAEWKQVSTAMFQHLVESLSRRVETVIAANDFEMKCLTSRCPHTLCDQKYLVIDTMSCFDGFAS</sequence>
<dbReference type="STRING" id="8022.A0A060Z1S2"/>
<accession>A0A060Z1S2</accession>
<dbReference type="AlphaFoldDB" id="A0A060Z1S2"/>
<dbReference type="InterPro" id="IPR036397">
    <property type="entry name" value="RNaseH_sf"/>
</dbReference>
<feature type="domain" description="Tc1-like transposase DDE" evidence="1">
    <location>
        <begin position="40"/>
        <end position="124"/>
    </location>
</feature>
<dbReference type="PANTHER" id="PTHR23022">
    <property type="entry name" value="TRANSPOSABLE ELEMENT-RELATED"/>
    <property type="match status" value="1"/>
</dbReference>
<protein>
    <recommendedName>
        <fullName evidence="1">Tc1-like transposase DDE domain-containing protein</fullName>
    </recommendedName>
</protein>
<dbReference type="Proteomes" id="UP000193380">
    <property type="component" value="Unassembled WGS sequence"/>
</dbReference>